<keyword evidence="10" id="KW-0805">Transcription regulation</keyword>
<evidence type="ECO:0000256" key="12">
    <source>
        <dbReference type="ARBA" id="ARBA00023159"/>
    </source>
</evidence>
<feature type="compositionally biased region" description="Acidic residues" evidence="16">
    <location>
        <begin position="627"/>
        <end position="636"/>
    </location>
</feature>
<keyword evidence="11" id="KW-0238">DNA-binding</keyword>
<feature type="compositionally biased region" description="Acidic residues" evidence="16">
    <location>
        <begin position="562"/>
        <end position="597"/>
    </location>
</feature>
<dbReference type="InterPro" id="IPR014001">
    <property type="entry name" value="Helicase_ATP-bd"/>
</dbReference>
<evidence type="ECO:0000256" key="9">
    <source>
        <dbReference type="ARBA" id="ARBA00022853"/>
    </source>
</evidence>
<proteinExistence type="inferred from homology"/>
<dbReference type="FunFam" id="3.40.50.10810:FF:000005">
    <property type="entry name" value="Photoperiod-independent early flowering 1"/>
    <property type="match status" value="1"/>
</dbReference>
<feature type="region of interest" description="Disordered" evidence="16">
    <location>
        <begin position="1584"/>
        <end position="1624"/>
    </location>
</feature>
<dbReference type="GO" id="GO:0006338">
    <property type="term" value="P:chromatin remodeling"/>
    <property type="evidence" value="ECO:0007669"/>
    <property type="project" value="TreeGrafter"/>
</dbReference>
<evidence type="ECO:0000256" key="16">
    <source>
        <dbReference type="SAM" id="MobiDB-lite"/>
    </source>
</evidence>
<feature type="domain" description="Helicase ATP-binding" evidence="17">
    <location>
        <begin position="813"/>
        <end position="978"/>
    </location>
</feature>
<dbReference type="Gene3D" id="3.40.50.300">
    <property type="entry name" value="P-loop containing nucleotide triphosphate hydrolases"/>
    <property type="match status" value="1"/>
</dbReference>
<comment type="similarity">
    <text evidence="2">Belongs to the SNF2/RAD54 helicase family. SWR1 subfamily.</text>
</comment>
<dbReference type="InterPro" id="IPR050520">
    <property type="entry name" value="INO80/SWR1_helicase"/>
</dbReference>
<comment type="subcellular location">
    <subcellularLocation>
        <location evidence="1">Nucleus</location>
    </subcellularLocation>
</comment>
<dbReference type="PROSITE" id="PS00690">
    <property type="entry name" value="DEAH_ATP_HELICASE"/>
    <property type="match status" value="1"/>
</dbReference>
<evidence type="ECO:0000256" key="11">
    <source>
        <dbReference type="ARBA" id="ARBA00023125"/>
    </source>
</evidence>
<evidence type="ECO:0000256" key="14">
    <source>
        <dbReference type="ARBA" id="ARBA00023242"/>
    </source>
</evidence>
<dbReference type="GO" id="GO:0005524">
    <property type="term" value="F:ATP binding"/>
    <property type="evidence" value="ECO:0007669"/>
    <property type="project" value="UniProtKB-KW"/>
</dbReference>
<feature type="compositionally biased region" description="Polar residues" evidence="16">
    <location>
        <begin position="704"/>
        <end position="738"/>
    </location>
</feature>
<feature type="region of interest" description="Disordered" evidence="16">
    <location>
        <begin position="441"/>
        <end position="765"/>
    </location>
</feature>
<keyword evidence="6" id="KW-0378">Hydrolase</keyword>
<dbReference type="SMART" id="SM00487">
    <property type="entry name" value="DEXDc"/>
    <property type="match status" value="1"/>
</dbReference>
<gene>
    <name evidence="20" type="ORF">FOXYS1_4872</name>
</gene>
<feature type="compositionally biased region" description="Acidic residues" evidence="16">
    <location>
        <begin position="450"/>
        <end position="507"/>
    </location>
</feature>
<dbReference type="PROSITE" id="PS51194">
    <property type="entry name" value="HELICASE_CTER"/>
    <property type="match status" value="1"/>
</dbReference>
<evidence type="ECO:0000256" key="5">
    <source>
        <dbReference type="ARBA" id="ARBA00022741"/>
    </source>
</evidence>
<keyword evidence="14" id="KW-0539">Nucleus</keyword>
<dbReference type="Proteomes" id="UP000558688">
    <property type="component" value="Unassembled WGS sequence"/>
</dbReference>
<dbReference type="InterPro" id="IPR027417">
    <property type="entry name" value="P-loop_NTPase"/>
</dbReference>
<dbReference type="SUPFAM" id="SSF52540">
    <property type="entry name" value="P-loop containing nucleoside triphosphate hydrolases"/>
    <property type="match status" value="2"/>
</dbReference>
<dbReference type="InterPro" id="IPR014012">
    <property type="entry name" value="HSA_dom"/>
</dbReference>
<keyword evidence="13" id="KW-0804">Transcription</keyword>
<keyword evidence="12" id="KW-0010">Activator</keyword>
<feature type="region of interest" description="Disordered" evidence="16">
    <location>
        <begin position="1"/>
        <end position="243"/>
    </location>
</feature>
<feature type="compositionally biased region" description="Polar residues" evidence="16">
    <location>
        <begin position="165"/>
        <end position="175"/>
    </location>
</feature>
<comment type="catalytic activity">
    <reaction evidence="15">
        <text>ATP + H2O = ADP + phosphate + H(+)</text>
        <dbReference type="Rhea" id="RHEA:13065"/>
        <dbReference type="ChEBI" id="CHEBI:15377"/>
        <dbReference type="ChEBI" id="CHEBI:15378"/>
        <dbReference type="ChEBI" id="CHEBI:30616"/>
        <dbReference type="ChEBI" id="CHEBI:43474"/>
        <dbReference type="ChEBI" id="CHEBI:456216"/>
        <dbReference type="EC" id="3.6.4.12"/>
    </reaction>
</comment>
<comment type="subunit">
    <text evidence="3">Component of the SWR1 chromatin-remodeling complex.</text>
</comment>
<dbReference type="Gene3D" id="1.20.120.850">
    <property type="entry name" value="SWI2/SNF2 ATPases, N-terminal domain"/>
    <property type="match status" value="1"/>
</dbReference>
<evidence type="ECO:0000259" key="17">
    <source>
        <dbReference type="PROSITE" id="PS51192"/>
    </source>
</evidence>
<keyword evidence="8" id="KW-0067">ATP-binding</keyword>
<evidence type="ECO:0000313" key="20">
    <source>
        <dbReference type="EMBL" id="KAF5264355.1"/>
    </source>
</evidence>
<feature type="region of interest" description="Disordered" evidence="16">
    <location>
        <begin position="1663"/>
        <end position="1719"/>
    </location>
</feature>
<evidence type="ECO:0000256" key="6">
    <source>
        <dbReference type="ARBA" id="ARBA00022801"/>
    </source>
</evidence>
<dbReference type="InterPro" id="IPR000330">
    <property type="entry name" value="SNF2_N"/>
</dbReference>
<dbReference type="PROSITE" id="PS51204">
    <property type="entry name" value="HSA"/>
    <property type="match status" value="1"/>
</dbReference>
<name>A0A8H5AG61_FUSOX</name>
<evidence type="ECO:0000256" key="3">
    <source>
        <dbReference type="ARBA" id="ARBA00011826"/>
    </source>
</evidence>
<dbReference type="GO" id="GO:0016887">
    <property type="term" value="F:ATP hydrolysis activity"/>
    <property type="evidence" value="ECO:0007669"/>
    <property type="project" value="TreeGrafter"/>
</dbReference>
<dbReference type="GO" id="GO:0042393">
    <property type="term" value="F:histone binding"/>
    <property type="evidence" value="ECO:0007669"/>
    <property type="project" value="TreeGrafter"/>
</dbReference>
<sequence>MPETASPANVLPKSDPDAIKDENAPEAHVNGDDALNGMTNGHDETNGDAPESQPNGHVHDDERPAKRRRTRESTPPRTPKKIKPESPPWKKISADGPTSFTENGRRKSGRINTLPIESNTKTRSTRRSGANSNASKPKAEIQLTNGNSRKMPNGSHKASPATKAPSKQTPASTPKSSKKPTETRPSRSTRRRSPSPQKASTRSRRSARFSDVKDDIQESKNVTNRSPRIKLRVGRSGDIPLVHPDQVRKKPKIGTNFEDFWARAGDIPVEEGGLQASEDGPPYTDEMAAKDARTILRIEQEVEDGGLLSQGRCSVFLPEAEEEPPRQWARQDHMVKAMTNFRKLMLAEQQRHRLTAKKLAEACRDEWLRRQPKSEEEIEAEQRAIWISRYRVVMKALFGTWENVRVEVNRRRLAEWEQEEQKRVKAALNEAVNLSEQKLQARRAGLDSEQLSEEEGDGFDDLSDDMSMDDDDDDLDLASGEDGDNEDDPDSDIMSSDEEEGDEEEDLKDVGDENLTQEQLQAKYAHIPELEKPDAETPITEPSRDDTDAVDTAQATATENADTSDESVDMDDDMGSTDMDSDEEGDDESEEESDEDAGGGLLGLLFGKSELKKMNDEAATEGPTENGDTEMADAEESTPKVNGEVQDEGTSVEKHNAIENEGAADIAQKQTSTPTLETNAPDAATKAVPVDGDTVTEAPVAEGFTSQDTEVVMTEATQEQESAPTLPSENNRSTSEQPTNPPSRAHSMSPPPTSETKPSELDTASSGEMMVVDKTGPSRSASPQQSSNHKIDVPFLLRGTLREYQRDGLDWLAGLYANSTNGILADEMGLGKTIQTIALLAHLACQHEVWGPHLVVVPTSVMLNWEMEFKKWCPGFKILAYYGSQEERKRKRQGWNNDDVWNVCITSYQLVLQDQQVFKRRRWHYMILDEAHNIKNFKSQRWQTLLGFNTQARLLLTGTPLQNNLTELWSLLFFLMPAENGVGGFADLQEFHDWFAKPESQILESGREQMDDEARAIISKLHKVLRPYLLRRLKADVEKQMPAKYEHVEFCRLSKRQRELYDGFLSRNDTKETLNSGNYLSIINCLMQLRKVCNHPDLFVDRPIMTSFRMSKSVVSDYDFIEQRIQKLLLDPKPMKDVSLGFLNLIPTQSETLSTTQAERISQLSSHRILMDLKEAQRTRAHQANDHLDPSTVASNIAYLESGARWGRFEELQHCVYLNALRRQKKPIYGKNLVELLTIGTDKRPYKPRPKVPRLVMSWFEEESRLIQSMIPTVNQRADSFKTTIEKFSCVTPAVVTRDMDQFVLGRKGIEAFTDEDLKLSKPVRWAPFLPKEAPPDPWHEGRMRLSIQFPDKRLLQYDCGKLQVLDKLLRKLQTGGHRALIFTQMTKVLDILEQFLNIHGHKYLRLDGATKVEQRQILTDRFNNDPRILCFILSTRSGGLGINLTGADTVIFYDQDWNPAMDKQCQDRCHRIGQTRDVHIYRLVSEHTIEANILRKASQKQMLDDVVIQEGEFTTDYFNKLSVRDVLSDKLDTKSEGLDAADAALDRVLGGPDTNTDQRRVGRALEQAEDREDVAAARVAEKEIQADDADFTEKPSNNASGTSTARQGTPAGKSVLDGGLDDLDTPQLEEELEYNAWGHKMHTIDDYMLSIMAEQLKDTKLELPKDKKKGKKKGKDTRKRLWPASSEDQSEGGGDLAAPRAPHSHGKAAQDQQKLMSTSKATEIPEKTPDLPPSFQETMASSPPVFKTQFACMTFNMFDRIRLINFTEADVSGIKEVVAAQWSPGLAHVQPYGESMEFRLRGRPWLHRSGGNDDSRRLMLRILEKLFDMGWVLQGSMEITLKSESKDSLIFRKQDPIPPPCDWICISFDNSDKLKIVDSPPKDLTDAILQTFGRDVRRSEITSDRVKMHLANMPWNPSGTDTVTTRIILLKLIEALERCGFTIYATIGSKGEDEEGAQDLLIVHNFQDSMRFGDPEHDEALVGQTWKAVGAFPRCNAPDSVPPKAPHSFQSG</sequence>
<dbReference type="Gene3D" id="3.40.50.10810">
    <property type="entry name" value="Tandem AAA-ATPase domain"/>
    <property type="match status" value="1"/>
</dbReference>
<dbReference type="EMBL" id="JAAFOW010000752">
    <property type="protein sequence ID" value="KAF5264355.1"/>
    <property type="molecule type" value="Genomic_DNA"/>
</dbReference>
<dbReference type="Pfam" id="PF00176">
    <property type="entry name" value="SNF2-rel_dom"/>
    <property type="match status" value="1"/>
</dbReference>
<dbReference type="InterPro" id="IPR002464">
    <property type="entry name" value="DNA/RNA_helicase_DEAH_CS"/>
</dbReference>
<evidence type="ECO:0000256" key="7">
    <source>
        <dbReference type="ARBA" id="ARBA00022806"/>
    </source>
</evidence>
<reference evidence="20" key="1">
    <citation type="submission" date="2020-02" db="EMBL/GenBank/DDBJ databases">
        <title>Identification and distribution of gene clusters putatively required for synthesis of sphingolipid metabolism inhibitors in phylogenetically diverse species of the filamentous fungus Fusarium.</title>
        <authorList>
            <person name="Kim H.-S."/>
            <person name="Busman M."/>
            <person name="Brown D.W."/>
            <person name="Divon H."/>
            <person name="Uhlig S."/>
            <person name="Proctor R.H."/>
        </authorList>
    </citation>
    <scope>NUCLEOTIDE SEQUENCE [LARGE SCALE GENOMIC DNA]</scope>
    <source>
        <strain evidence="20">NRRL 39464</strain>
    </source>
</reference>
<organism evidence="20 21">
    <name type="scientific">Fusarium oxysporum</name>
    <name type="common">Fusarium vascular wilt</name>
    <dbReference type="NCBI Taxonomy" id="5507"/>
    <lineage>
        <taxon>Eukaryota</taxon>
        <taxon>Fungi</taxon>
        <taxon>Dikarya</taxon>
        <taxon>Ascomycota</taxon>
        <taxon>Pezizomycotina</taxon>
        <taxon>Sordariomycetes</taxon>
        <taxon>Hypocreomycetidae</taxon>
        <taxon>Hypocreales</taxon>
        <taxon>Nectriaceae</taxon>
        <taxon>Fusarium</taxon>
        <taxon>Fusarium oxysporum species complex</taxon>
    </lineage>
</organism>
<keyword evidence="5" id="KW-0547">Nucleotide-binding</keyword>
<evidence type="ECO:0000256" key="10">
    <source>
        <dbReference type="ARBA" id="ARBA00023015"/>
    </source>
</evidence>
<dbReference type="SMART" id="SM00490">
    <property type="entry name" value="HELICc"/>
    <property type="match status" value="1"/>
</dbReference>
<feature type="domain" description="HSA" evidence="19">
    <location>
        <begin position="318"/>
        <end position="392"/>
    </location>
</feature>
<dbReference type="FunFam" id="3.40.50.300:FF:000655">
    <property type="entry name" value="Protein PHOTOPERIOD-INDEPENDENT EARLY FLOWERING 1"/>
    <property type="match status" value="1"/>
</dbReference>
<feature type="compositionally biased region" description="Basic residues" evidence="16">
    <location>
        <begin position="1667"/>
        <end position="1682"/>
    </location>
</feature>
<dbReference type="CDD" id="cd18793">
    <property type="entry name" value="SF2_C_SNF"/>
    <property type="match status" value="1"/>
</dbReference>
<feature type="compositionally biased region" description="Polar residues" evidence="16">
    <location>
        <begin position="115"/>
        <end position="135"/>
    </location>
</feature>
<dbReference type="PANTHER" id="PTHR45685">
    <property type="entry name" value="HELICASE SRCAP-RELATED"/>
    <property type="match status" value="1"/>
</dbReference>
<comment type="caution">
    <text evidence="20">The sequence shown here is derived from an EMBL/GenBank/DDBJ whole genome shotgun (WGS) entry which is preliminary data.</text>
</comment>
<evidence type="ECO:0000256" key="15">
    <source>
        <dbReference type="ARBA" id="ARBA00047995"/>
    </source>
</evidence>
<evidence type="ECO:0000256" key="2">
    <source>
        <dbReference type="ARBA" id="ARBA00009220"/>
    </source>
</evidence>
<keyword evidence="9" id="KW-0156">Chromatin regulator</keyword>
<dbReference type="GO" id="GO:0000812">
    <property type="term" value="C:Swr1 complex"/>
    <property type="evidence" value="ECO:0007669"/>
    <property type="project" value="TreeGrafter"/>
</dbReference>
<dbReference type="InterPro" id="IPR049730">
    <property type="entry name" value="SNF2/RAD54-like_C"/>
</dbReference>
<evidence type="ECO:0000259" key="18">
    <source>
        <dbReference type="PROSITE" id="PS51194"/>
    </source>
</evidence>
<feature type="domain" description="Helicase C-terminal" evidence="18">
    <location>
        <begin position="1365"/>
        <end position="1515"/>
    </location>
</feature>
<dbReference type="PANTHER" id="PTHR45685:SF1">
    <property type="entry name" value="HELICASE SRCAP"/>
    <property type="match status" value="1"/>
</dbReference>
<feature type="compositionally biased region" description="Basic and acidic residues" evidence="16">
    <location>
        <begin position="208"/>
        <end position="218"/>
    </location>
</feature>
<dbReference type="InterPro" id="IPR001650">
    <property type="entry name" value="Helicase_C-like"/>
</dbReference>
<feature type="compositionally biased region" description="Basic and acidic residues" evidence="16">
    <location>
        <begin position="14"/>
        <end position="31"/>
    </location>
</feature>
<keyword evidence="7" id="KW-0347">Helicase</keyword>
<dbReference type="EC" id="3.6.4.12" evidence="4"/>
<evidence type="ECO:0000313" key="21">
    <source>
        <dbReference type="Proteomes" id="UP000558688"/>
    </source>
</evidence>
<dbReference type="GO" id="GO:0003678">
    <property type="term" value="F:DNA helicase activity"/>
    <property type="evidence" value="ECO:0007669"/>
    <property type="project" value="UniProtKB-EC"/>
</dbReference>
<evidence type="ECO:0000256" key="13">
    <source>
        <dbReference type="ARBA" id="ARBA00023163"/>
    </source>
</evidence>
<evidence type="ECO:0000256" key="4">
    <source>
        <dbReference type="ARBA" id="ARBA00012551"/>
    </source>
</evidence>
<evidence type="ECO:0000256" key="8">
    <source>
        <dbReference type="ARBA" id="ARBA00022840"/>
    </source>
</evidence>
<dbReference type="Pfam" id="PF00271">
    <property type="entry name" value="Helicase_C"/>
    <property type="match status" value="1"/>
</dbReference>
<evidence type="ECO:0000256" key="1">
    <source>
        <dbReference type="ARBA" id="ARBA00004123"/>
    </source>
</evidence>
<protein>
    <recommendedName>
        <fullName evidence="4">DNA helicase</fullName>
        <ecNumber evidence="4">3.6.4.12</ecNumber>
    </recommendedName>
</protein>
<feature type="compositionally biased region" description="Basic and acidic residues" evidence="16">
    <location>
        <begin position="526"/>
        <end position="535"/>
    </location>
</feature>
<feature type="compositionally biased region" description="Polar residues" evidence="16">
    <location>
        <begin position="1595"/>
        <end position="1608"/>
    </location>
</feature>
<dbReference type="InterPro" id="IPR038718">
    <property type="entry name" value="SNF2-like_sf"/>
</dbReference>
<evidence type="ECO:0000259" key="19">
    <source>
        <dbReference type="PROSITE" id="PS51204"/>
    </source>
</evidence>
<dbReference type="GO" id="GO:0003677">
    <property type="term" value="F:DNA binding"/>
    <property type="evidence" value="ECO:0007669"/>
    <property type="project" value="UniProtKB-KW"/>
</dbReference>
<feature type="compositionally biased region" description="Polar residues" evidence="16">
    <location>
        <begin position="668"/>
        <end position="678"/>
    </location>
</feature>
<dbReference type="PROSITE" id="PS51192">
    <property type="entry name" value="HELICASE_ATP_BIND_1"/>
    <property type="match status" value="1"/>
</dbReference>
<accession>A0A8H5AG61</accession>
<dbReference type="CDD" id="cd18003">
    <property type="entry name" value="DEXQc_SRCAP"/>
    <property type="match status" value="1"/>
</dbReference>